<feature type="compositionally biased region" description="Acidic residues" evidence="1">
    <location>
        <begin position="94"/>
        <end position="103"/>
    </location>
</feature>
<evidence type="ECO:0000313" key="3">
    <source>
        <dbReference type="Proteomes" id="UP001620626"/>
    </source>
</evidence>
<proteinExistence type="predicted"/>
<sequence length="103" mass="11748">MVKMEEIEFCDDALPISKVKIEIDNGQNLNEWKPKNAKDQFKPIKKEENEQNIKLEVKNPNKNIKIEEQNNEKDTTSCSSNYSDYSASSADNSADGEEMDSIC</sequence>
<feature type="compositionally biased region" description="Low complexity" evidence="1">
    <location>
        <begin position="79"/>
        <end position="93"/>
    </location>
</feature>
<evidence type="ECO:0000256" key="1">
    <source>
        <dbReference type="SAM" id="MobiDB-lite"/>
    </source>
</evidence>
<organism evidence="2 3">
    <name type="scientific">Heterodera trifolii</name>
    <dbReference type="NCBI Taxonomy" id="157864"/>
    <lineage>
        <taxon>Eukaryota</taxon>
        <taxon>Metazoa</taxon>
        <taxon>Ecdysozoa</taxon>
        <taxon>Nematoda</taxon>
        <taxon>Chromadorea</taxon>
        <taxon>Rhabditida</taxon>
        <taxon>Tylenchina</taxon>
        <taxon>Tylenchomorpha</taxon>
        <taxon>Tylenchoidea</taxon>
        <taxon>Heteroderidae</taxon>
        <taxon>Heteroderinae</taxon>
        <taxon>Heterodera</taxon>
    </lineage>
</organism>
<dbReference type="EMBL" id="JBICBT010000676">
    <property type="protein sequence ID" value="KAL3105756.1"/>
    <property type="molecule type" value="Genomic_DNA"/>
</dbReference>
<gene>
    <name evidence="2" type="ORF">niasHT_026531</name>
</gene>
<comment type="caution">
    <text evidence="2">The sequence shown here is derived from an EMBL/GenBank/DDBJ whole genome shotgun (WGS) entry which is preliminary data.</text>
</comment>
<feature type="region of interest" description="Disordered" evidence="1">
    <location>
        <begin position="61"/>
        <end position="103"/>
    </location>
</feature>
<evidence type="ECO:0000313" key="2">
    <source>
        <dbReference type="EMBL" id="KAL3105756.1"/>
    </source>
</evidence>
<dbReference type="Proteomes" id="UP001620626">
    <property type="component" value="Unassembled WGS sequence"/>
</dbReference>
<accession>A0ABD2KS94</accession>
<protein>
    <submittedName>
        <fullName evidence="2">Uncharacterized protein</fullName>
    </submittedName>
</protein>
<keyword evidence="3" id="KW-1185">Reference proteome</keyword>
<dbReference type="AlphaFoldDB" id="A0ABD2KS94"/>
<reference evidence="2 3" key="1">
    <citation type="submission" date="2024-10" db="EMBL/GenBank/DDBJ databases">
        <authorList>
            <person name="Kim D."/>
        </authorList>
    </citation>
    <scope>NUCLEOTIDE SEQUENCE [LARGE SCALE GENOMIC DNA]</scope>
    <source>
        <strain evidence="2">BH-2024</strain>
    </source>
</reference>
<feature type="compositionally biased region" description="Basic and acidic residues" evidence="1">
    <location>
        <begin position="61"/>
        <end position="75"/>
    </location>
</feature>
<name>A0ABD2KS94_9BILA</name>